<dbReference type="InterPro" id="IPR017039">
    <property type="entry name" value="Virul_fac_BrkB"/>
</dbReference>
<evidence type="ECO:0000256" key="4">
    <source>
        <dbReference type="ARBA" id="ARBA00022989"/>
    </source>
</evidence>
<dbReference type="EMBL" id="AWXZ01000016">
    <property type="protein sequence ID" value="ESR26188.1"/>
    <property type="molecule type" value="Genomic_DNA"/>
</dbReference>
<proteinExistence type="predicted"/>
<evidence type="ECO:0000256" key="1">
    <source>
        <dbReference type="ARBA" id="ARBA00004651"/>
    </source>
</evidence>
<feature type="transmembrane region" description="Helical" evidence="6">
    <location>
        <begin position="237"/>
        <end position="262"/>
    </location>
</feature>
<dbReference type="Proteomes" id="UP000017819">
    <property type="component" value="Unassembled WGS sequence"/>
</dbReference>
<feature type="transmembrane region" description="Helical" evidence="6">
    <location>
        <begin position="159"/>
        <end position="188"/>
    </location>
</feature>
<keyword evidence="5 6" id="KW-0472">Membrane</keyword>
<feature type="transmembrane region" description="Helical" evidence="6">
    <location>
        <begin position="274"/>
        <end position="295"/>
    </location>
</feature>
<dbReference type="NCBIfam" id="TIGR00765">
    <property type="entry name" value="yihY_not_rbn"/>
    <property type="match status" value="1"/>
</dbReference>
<dbReference type="GO" id="GO:0005886">
    <property type="term" value="C:plasma membrane"/>
    <property type="evidence" value="ECO:0007669"/>
    <property type="project" value="UniProtKB-SubCell"/>
</dbReference>
<dbReference type="Pfam" id="PF03631">
    <property type="entry name" value="Virul_fac_BrkB"/>
    <property type="match status" value="1"/>
</dbReference>
<dbReference type="PANTHER" id="PTHR30213">
    <property type="entry name" value="INNER MEMBRANE PROTEIN YHJD"/>
    <property type="match status" value="1"/>
</dbReference>
<dbReference type="PATRIC" id="fig|631454.5.peg.1032"/>
<comment type="caution">
    <text evidence="7">The sequence shown here is derived from an EMBL/GenBank/DDBJ whole genome shotgun (WGS) entry which is preliminary data.</text>
</comment>
<keyword evidence="4 6" id="KW-1133">Transmembrane helix</keyword>
<dbReference type="STRING" id="631454.N177_1047"/>
<evidence type="ECO:0000256" key="5">
    <source>
        <dbReference type="ARBA" id="ARBA00023136"/>
    </source>
</evidence>
<name>V4TJW3_9HYPH</name>
<evidence type="ECO:0000313" key="8">
    <source>
        <dbReference type="Proteomes" id="UP000017819"/>
    </source>
</evidence>
<reference evidence="7 8" key="1">
    <citation type="journal article" date="2014" name="Genome Announc.">
        <title>Draft Genome Sequence of Lutibaculum baratangense Strain AMV1T, Isolated from a Mud Volcano in Andamans, India.</title>
        <authorList>
            <person name="Singh A."/>
            <person name="Sreenivas A."/>
            <person name="Sathyanarayana Reddy G."/>
            <person name="Pinnaka A.K."/>
            <person name="Shivaji S."/>
        </authorList>
    </citation>
    <scope>NUCLEOTIDE SEQUENCE [LARGE SCALE GENOMIC DNA]</scope>
    <source>
        <strain evidence="7 8">AMV1</strain>
    </source>
</reference>
<keyword evidence="8" id="KW-1185">Reference proteome</keyword>
<feature type="transmembrane region" description="Helical" evidence="6">
    <location>
        <begin position="53"/>
        <end position="82"/>
    </location>
</feature>
<evidence type="ECO:0000313" key="7">
    <source>
        <dbReference type="EMBL" id="ESR26188.1"/>
    </source>
</evidence>
<feature type="transmembrane region" description="Helical" evidence="6">
    <location>
        <begin position="121"/>
        <end position="138"/>
    </location>
</feature>
<dbReference type="AlphaFoldDB" id="V4TJW3"/>
<comment type="subcellular location">
    <subcellularLocation>
        <location evidence="1">Cell membrane</location>
        <topology evidence="1">Multi-pass membrane protein</topology>
    </subcellularLocation>
</comment>
<dbReference type="eggNOG" id="COG1295">
    <property type="taxonomic scope" value="Bacteria"/>
</dbReference>
<sequence>MSGIDPEIEARAMELRARERGRGREADSPVRVPGKGWKDIAWRTYEEIGRDRLSLVAAGVTFYTVLALFPAIGAFVSLYGLVADPATVEGQLASLSGFVPSALIDTVSAELQRVSSTESSSLSFAFIGGLLFALWSANKGVQSLFDSMNVVYEERESRGFFALTALTLAFTTGGIILMILIVNVMVVLPQVFSMLGLSGVGSVVLTVLPMALAVLLVGGAISLVYRYGPSRQRARWRWISVGSVFATLVWAIASALFTWYLANFANYSATYGSLGAVIGVMMWIWVSAYVVLIGAELNAEIEHQTGHDTTTGAPAPLGERGARMADTLGETS</sequence>
<feature type="transmembrane region" description="Helical" evidence="6">
    <location>
        <begin position="200"/>
        <end position="225"/>
    </location>
</feature>
<gene>
    <name evidence="7" type="ORF">N177_1047</name>
</gene>
<keyword evidence="2" id="KW-1003">Cell membrane</keyword>
<keyword evidence="3 6" id="KW-0812">Transmembrane</keyword>
<evidence type="ECO:0000256" key="6">
    <source>
        <dbReference type="SAM" id="Phobius"/>
    </source>
</evidence>
<dbReference type="PIRSF" id="PIRSF035875">
    <property type="entry name" value="RNase_BN"/>
    <property type="match status" value="1"/>
</dbReference>
<evidence type="ECO:0000256" key="3">
    <source>
        <dbReference type="ARBA" id="ARBA00022692"/>
    </source>
</evidence>
<protein>
    <submittedName>
        <fullName evidence="7">Inner membrane protein YihY, formerly thought to be RNase BN</fullName>
    </submittedName>
</protein>
<organism evidence="7 8">
    <name type="scientific">Lutibaculum baratangense AMV1</name>
    <dbReference type="NCBI Taxonomy" id="631454"/>
    <lineage>
        <taxon>Bacteria</taxon>
        <taxon>Pseudomonadati</taxon>
        <taxon>Pseudomonadota</taxon>
        <taxon>Alphaproteobacteria</taxon>
        <taxon>Hyphomicrobiales</taxon>
        <taxon>Tepidamorphaceae</taxon>
        <taxon>Lutibaculum</taxon>
    </lineage>
</organism>
<evidence type="ECO:0000256" key="2">
    <source>
        <dbReference type="ARBA" id="ARBA00022475"/>
    </source>
</evidence>
<accession>V4TJW3</accession>
<dbReference type="PANTHER" id="PTHR30213:SF0">
    <property type="entry name" value="UPF0761 MEMBRANE PROTEIN YIHY"/>
    <property type="match status" value="1"/>
</dbReference>
<dbReference type="RefSeq" id="WP_023431192.1">
    <property type="nucleotide sequence ID" value="NZ_AWXZ01000016.1"/>
</dbReference>